<dbReference type="PANTHER" id="PTHR33284:SF1">
    <property type="entry name" value="RIBOSOMAL PROTEIN L25_GLN-TRNA SYNTHETASE, ANTI-CODON-BINDING DOMAIN-CONTAINING PROTEIN"/>
    <property type="match status" value="1"/>
</dbReference>
<gene>
    <name evidence="7" type="ORF">MICPUN_63216</name>
</gene>
<dbReference type="InterPro" id="IPR020930">
    <property type="entry name" value="Ribosomal_uL5_bac-type"/>
</dbReference>
<dbReference type="RefSeq" id="XP_002508982.1">
    <property type="nucleotide sequence ID" value="XM_002508936.1"/>
</dbReference>
<keyword evidence="1" id="KW-0699">rRNA-binding</keyword>
<name>C1FIU8_MICCC</name>
<dbReference type="STRING" id="296587.C1FIU8"/>
<evidence type="ECO:0000313" key="7">
    <source>
        <dbReference type="EMBL" id="ACO70240.1"/>
    </source>
</evidence>
<keyword evidence="4" id="KW-0687">Ribonucleoprotein</keyword>
<dbReference type="eggNOG" id="ENOG502QPTI">
    <property type="taxonomic scope" value="Eukaryota"/>
</dbReference>
<dbReference type="GO" id="GO:0006412">
    <property type="term" value="P:translation"/>
    <property type="evidence" value="ECO:0007669"/>
    <property type="project" value="InterPro"/>
</dbReference>
<dbReference type="AlphaFoldDB" id="C1FIU8"/>
<feature type="domain" description="Large ribosomal subunit protein bL25 L25" evidence="5">
    <location>
        <begin position="39"/>
        <end position="131"/>
    </location>
</feature>
<keyword evidence="8" id="KW-1185">Reference proteome</keyword>
<dbReference type="Pfam" id="PF01386">
    <property type="entry name" value="Ribosomal_L25p"/>
    <property type="match status" value="1"/>
</dbReference>
<dbReference type="Gene3D" id="2.170.120.20">
    <property type="entry name" value="Ribosomal protein L25, beta domain"/>
    <property type="match status" value="1"/>
</dbReference>
<sequence length="226" mass="24581">MARWGEAPRVLGCGCDLTFARGMSGTFVKPPDLKGDNIDVMPRTGTGKTVTKRLRRDGLVPGVLFGPGDQTGELLQMPKQDVERLVRIYGLSGIGARILTLNFPDGVRKQDVLAKQVIYDATNINVENVNFMPCGPETEVKVKVPVRVEGDDACPGIKKGGFAWKLHKTLTVTCKGKDIPSEIVSNISAMDVGDKVFLRDLDIPEGVRVHMTDDKVPIIKIAGKAR</sequence>
<accession>C1FIU8</accession>
<feature type="domain" description="Large ribosomal subunit protein bL25 beta" evidence="6">
    <location>
        <begin position="139"/>
        <end position="223"/>
    </location>
</feature>
<evidence type="ECO:0000256" key="3">
    <source>
        <dbReference type="ARBA" id="ARBA00022980"/>
    </source>
</evidence>
<dbReference type="InterPro" id="IPR037121">
    <property type="entry name" value="Ribosomal_bL25_C"/>
</dbReference>
<dbReference type="InParanoid" id="C1FIU8"/>
<dbReference type="OrthoDB" id="498485at2759"/>
<evidence type="ECO:0000259" key="5">
    <source>
        <dbReference type="Pfam" id="PF01386"/>
    </source>
</evidence>
<dbReference type="CDD" id="cd00495">
    <property type="entry name" value="Ribosomal_L25_TL5_CTC"/>
    <property type="match status" value="1"/>
</dbReference>
<dbReference type="Proteomes" id="UP000002009">
    <property type="component" value="Chromosome 12"/>
</dbReference>
<dbReference type="InterPro" id="IPR020057">
    <property type="entry name" value="Ribosomal_bL25_b-dom"/>
</dbReference>
<dbReference type="HAMAP" id="MF_01334">
    <property type="entry name" value="Ribosomal_bL25_CTC"/>
    <property type="match status" value="1"/>
</dbReference>
<protein>
    <submittedName>
        <fullName evidence="7">Uncharacterized protein</fullName>
    </submittedName>
</protein>
<dbReference type="GO" id="GO:0022625">
    <property type="term" value="C:cytosolic large ribosomal subunit"/>
    <property type="evidence" value="ECO:0007669"/>
    <property type="project" value="TreeGrafter"/>
</dbReference>
<dbReference type="Pfam" id="PF14693">
    <property type="entry name" value="Ribosomal_TL5_C"/>
    <property type="match status" value="1"/>
</dbReference>
<dbReference type="EMBL" id="CP001577">
    <property type="protein sequence ID" value="ACO70240.1"/>
    <property type="molecule type" value="Genomic_DNA"/>
</dbReference>
<dbReference type="InterPro" id="IPR029751">
    <property type="entry name" value="Ribosomal_L25_dom"/>
</dbReference>
<evidence type="ECO:0000259" key="6">
    <source>
        <dbReference type="Pfam" id="PF14693"/>
    </source>
</evidence>
<dbReference type="NCBIfam" id="TIGR00731">
    <property type="entry name" value="bL25_bact_ctc"/>
    <property type="match status" value="1"/>
</dbReference>
<dbReference type="SUPFAM" id="SSF50715">
    <property type="entry name" value="Ribosomal protein L25-like"/>
    <property type="match status" value="1"/>
</dbReference>
<dbReference type="KEGG" id="mis:MICPUN_63216"/>
<reference evidence="7 8" key="1">
    <citation type="journal article" date="2009" name="Science">
        <title>Green evolution and dynamic adaptations revealed by genomes of the marine picoeukaryotes Micromonas.</title>
        <authorList>
            <person name="Worden A.Z."/>
            <person name="Lee J.H."/>
            <person name="Mock T."/>
            <person name="Rouze P."/>
            <person name="Simmons M.P."/>
            <person name="Aerts A.L."/>
            <person name="Allen A.E."/>
            <person name="Cuvelier M.L."/>
            <person name="Derelle E."/>
            <person name="Everett M.V."/>
            <person name="Foulon E."/>
            <person name="Grimwood J."/>
            <person name="Gundlach H."/>
            <person name="Henrissat B."/>
            <person name="Napoli C."/>
            <person name="McDonald S.M."/>
            <person name="Parker M.S."/>
            <person name="Rombauts S."/>
            <person name="Salamov A."/>
            <person name="Von Dassow P."/>
            <person name="Badger J.H."/>
            <person name="Coutinho P.M."/>
            <person name="Demir E."/>
            <person name="Dubchak I."/>
            <person name="Gentemann C."/>
            <person name="Eikrem W."/>
            <person name="Gready J.E."/>
            <person name="John U."/>
            <person name="Lanier W."/>
            <person name="Lindquist E.A."/>
            <person name="Lucas S."/>
            <person name="Mayer K.F."/>
            <person name="Moreau H."/>
            <person name="Not F."/>
            <person name="Otillar R."/>
            <person name="Panaud O."/>
            <person name="Pangilinan J."/>
            <person name="Paulsen I."/>
            <person name="Piegu B."/>
            <person name="Poliakov A."/>
            <person name="Robbens S."/>
            <person name="Schmutz J."/>
            <person name="Toulza E."/>
            <person name="Wyss T."/>
            <person name="Zelensky A."/>
            <person name="Zhou K."/>
            <person name="Armbrust E.V."/>
            <person name="Bhattacharya D."/>
            <person name="Goodenough U.W."/>
            <person name="Van de Peer Y."/>
            <person name="Grigoriev I.V."/>
        </authorList>
    </citation>
    <scope>NUCLEOTIDE SEQUENCE [LARGE SCALE GENOMIC DNA]</scope>
    <source>
        <strain evidence="8">RCC299 / NOUM17</strain>
    </source>
</reference>
<evidence type="ECO:0000256" key="1">
    <source>
        <dbReference type="ARBA" id="ARBA00022730"/>
    </source>
</evidence>
<dbReference type="Gene3D" id="2.40.240.10">
    <property type="entry name" value="Ribosomal Protein L25, Chain P"/>
    <property type="match status" value="1"/>
</dbReference>
<evidence type="ECO:0000256" key="2">
    <source>
        <dbReference type="ARBA" id="ARBA00022884"/>
    </source>
</evidence>
<dbReference type="FunCoup" id="C1FIU8">
    <property type="interactions" value="412"/>
</dbReference>
<keyword evidence="3" id="KW-0689">Ribosomal protein</keyword>
<dbReference type="GO" id="GO:0008097">
    <property type="term" value="F:5S rRNA binding"/>
    <property type="evidence" value="ECO:0007669"/>
    <property type="project" value="InterPro"/>
</dbReference>
<proteinExistence type="inferred from homology"/>
<keyword evidence="2" id="KW-0694">RNA-binding</keyword>
<dbReference type="PANTHER" id="PTHR33284">
    <property type="entry name" value="RIBOSOMAL PROTEIN L25/GLN-TRNA SYNTHETASE, ANTI-CODON-BINDING DOMAIN-CONTAINING PROTEIN"/>
    <property type="match status" value="1"/>
</dbReference>
<dbReference type="OMA" id="TVCEREM"/>
<dbReference type="InterPro" id="IPR020056">
    <property type="entry name" value="Rbsml_bL25/Gln-tRNA_synth_N"/>
</dbReference>
<evidence type="ECO:0000313" key="8">
    <source>
        <dbReference type="Proteomes" id="UP000002009"/>
    </source>
</evidence>
<dbReference type="GO" id="GO:0003735">
    <property type="term" value="F:structural constituent of ribosome"/>
    <property type="evidence" value="ECO:0007669"/>
    <property type="project" value="InterPro"/>
</dbReference>
<dbReference type="GeneID" id="8247868"/>
<evidence type="ECO:0000256" key="4">
    <source>
        <dbReference type="ARBA" id="ARBA00023274"/>
    </source>
</evidence>
<dbReference type="InterPro" id="IPR011035">
    <property type="entry name" value="Ribosomal_bL25/Gln-tRNA_synth"/>
</dbReference>
<organism evidence="7 8">
    <name type="scientific">Micromonas commoda (strain RCC299 / NOUM17 / CCMP2709)</name>
    <name type="common">Picoplanktonic green alga</name>
    <dbReference type="NCBI Taxonomy" id="296587"/>
    <lineage>
        <taxon>Eukaryota</taxon>
        <taxon>Viridiplantae</taxon>
        <taxon>Chlorophyta</taxon>
        <taxon>Mamiellophyceae</taxon>
        <taxon>Mamiellales</taxon>
        <taxon>Mamiellaceae</taxon>
        <taxon>Micromonas</taxon>
    </lineage>
</organism>
<dbReference type="InterPro" id="IPR001021">
    <property type="entry name" value="Ribosomal_bL25_long"/>
</dbReference>